<dbReference type="eggNOG" id="COG2204">
    <property type="taxonomic scope" value="Bacteria"/>
</dbReference>
<dbReference type="Proteomes" id="UP000011859">
    <property type="component" value="Chromosome"/>
</dbReference>
<dbReference type="CDD" id="cd00009">
    <property type="entry name" value="AAA"/>
    <property type="match status" value="1"/>
</dbReference>
<keyword evidence="2" id="KW-0067">ATP-binding</keyword>
<dbReference type="SUPFAM" id="SSF52540">
    <property type="entry name" value="P-loop containing nucleoside triphosphate hydrolases"/>
    <property type="match status" value="1"/>
</dbReference>
<dbReference type="SUPFAM" id="SSF46689">
    <property type="entry name" value="Homeodomain-like"/>
    <property type="match status" value="1"/>
</dbReference>
<dbReference type="Pfam" id="PF02954">
    <property type="entry name" value="HTH_8"/>
    <property type="match status" value="1"/>
</dbReference>
<dbReference type="GO" id="GO:0005524">
    <property type="term" value="F:ATP binding"/>
    <property type="evidence" value="ECO:0007669"/>
    <property type="project" value="UniProtKB-KW"/>
</dbReference>
<dbReference type="Pfam" id="PF00158">
    <property type="entry name" value="Sigma54_activat"/>
    <property type="match status" value="1"/>
</dbReference>
<dbReference type="InterPro" id="IPR003593">
    <property type="entry name" value="AAA+_ATPase"/>
</dbReference>
<dbReference type="InterPro" id="IPR002078">
    <property type="entry name" value="Sigma_54_int"/>
</dbReference>
<evidence type="ECO:0000256" key="5">
    <source>
        <dbReference type="ARBA" id="ARBA00023163"/>
    </source>
</evidence>
<dbReference type="Pfam" id="PF25601">
    <property type="entry name" value="AAA_lid_14"/>
    <property type="match status" value="1"/>
</dbReference>
<dbReference type="PROSITE" id="PS50045">
    <property type="entry name" value="SIGMA54_INTERACT_4"/>
    <property type="match status" value="1"/>
</dbReference>
<keyword evidence="3" id="KW-0805">Transcription regulation</keyword>
<dbReference type="PANTHER" id="PTHR32071">
    <property type="entry name" value="TRANSCRIPTIONAL REGULATORY PROTEIN"/>
    <property type="match status" value="1"/>
</dbReference>
<dbReference type="InterPro" id="IPR025944">
    <property type="entry name" value="Sigma_54_int_dom_CS"/>
</dbReference>
<dbReference type="Gene3D" id="1.10.8.60">
    <property type="match status" value="1"/>
</dbReference>
<dbReference type="InterPro" id="IPR002197">
    <property type="entry name" value="HTH_Fis"/>
</dbReference>
<evidence type="ECO:0000256" key="4">
    <source>
        <dbReference type="ARBA" id="ARBA00023125"/>
    </source>
</evidence>
<dbReference type="EMBL" id="CP003470">
    <property type="protein sequence ID" value="AGG87557.1"/>
    <property type="molecule type" value="Genomic_DNA"/>
</dbReference>
<dbReference type="STRING" id="666685.R2APBS1_0381"/>
<dbReference type="PROSITE" id="PS00688">
    <property type="entry name" value="SIGMA54_INTERACT_3"/>
    <property type="match status" value="1"/>
</dbReference>
<protein>
    <submittedName>
        <fullName evidence="8">Response regulator with CheY-like receiver, AAA-type ATPase, and DNA-binding domains</fullName>
    </submittedName>
</protein>
<dbReference type="InterPro" id="IPR025943">
    <property type="entry name" value="Sigma_54_int_dom_ATP-bd_2"/>
</dbReference>
<dbReference type="SMART" id="SM00382">
    <property type="entry name" value="AAA"/>
    <property type="match status" value="1"/>
</dbReference>
<dbReference type="GO" id="GO:0043565">
    <property type="term" value="F:sequence-specific DNA binding"/>
    <property type="evidence" value="ECO:0007669"/>
    <property type="project" value="InterPro"/>
</dbReference>
<evidence type="ECO:0000256" key="2">
    <source>
        <dbReference type="ARBA" id="ARBA00022840"/>
    </source>
</evidence>
<dbReference type="InterPro" id="IPR058031">
    <property type="entry name" value="AAA_lid_NorR"/>
</dbReference>
<evidence type="ECO:0000313" key="9">
    <source>
        <dbReference type="Proteomes" id="UP000011859"/>
    </source>
</evidence>
<evidence type="ECO:0000256" key="6">
    <source>
        <dbReference type="SAM" id="MobiDB-lite"/>
    </source>
</evidence>
<dbReference type="InterPro" id="IPR027417">
    <property type="entry name" value="P-loop_NTPase"/>
</dbReference>
<keyword evidence="1" id="KW-0547">Nucleotide-binding</keyword>
<proteinExistence type="predicted"/>
<reference evidence="8 9" key="1">
    <citation type="submission" date="2012-04" db="EMBL/GenBank/DDBJ databases">
        <title>Complete genome of Rhodanobacter sp. 2APBS1.</title>
        <authorList>
            <consortium name="US DOE Joint Genome Institute"/>
            <person name="Huntemann M."/>
            <person name="Wei C.-L."/>
            <person name="Han J."/>
            <person name="Detter J.C."/>
            <person name="Han C."/>
            <person name="Tapia R."/>
            <person name="Munk A.C.C."/>
            <person name="Chen A."/>
            <person name="Krypides N."/>
            <person name="Mavromatis K."/>
            <person name="Markowitz V."/>
            <person name="Szeto E."/>
            <person name="Ivanova N."/>
            <person name="Mikhailova N."/>
            <person name="Ovchinnikova G."/>
            <person name="Pagani I."/>
            <person name="Pati A."/>
            <person name="Goodwin L."/>
            <person name="Peters L."/>
            <person name="Pitluck S."/>
            <person name="Woyke T."/>
            <person name="Prakash O."/>
            <person name="Elkins J."/>
            <person name="Brown S."/>
            <person name="Palumbo A."/>
            <person name="Hemme C."/>
            <person name="Zhou J."/>
            <person name="Watson D."/>
            <person name="Jardine P."/>
            <person name="Kostka J."/>
            <person name="Green S."/>
        </authorList>
    </citation>
    <scope>NUCLEOTIDE SEQUENCE [LARGE SCALE GENOMIC DNA]</scope>
    <source>
        <strain evidence="8 9">2APBS1</strain>
    </source>
</reference>
<organism evidence="8 9">
    <name type="scientific">Rhodanobacter denitrificans</name>
    <dbReference type="NCBI Taxonomy" id="666685"/>
    <lineage>
        <taxon>Bacteria</taxon>
        <taxon>Pseudomonadati</taxon>
        <taxon>Pseudomonadota</taxon>
        <taxon>Gammaproteobacteria</taxon>
        <taxon>Lysobacterales</taxon>
        <taxon>Rhodanobacteraceae</taxon>
        <taxon>Rhodanobacter</taxon>
    </lineage>
</organism>
<keyword evidence="9" id="KW-1185">Reference proteome</keyword>
<evidence type="ECO:0000313" key="8">
    <source>
        <dbReference type="EMBL" id="AGG87557.1"/>
    </source>
</evidence>
<dbReference type="HOGENOM" id="CLU_000445_0_6_6"/>
<evidence type="ECO:0000256" key="1">
    <source>
        <dbReference type="ARBA" id="ARBA00022741"/>
    </source>
</evidence>
<dbReference type="PROSITE" id="PS00676">
    <property type="entry name" value="SIGMA54_INTERACT_2"/>
    <property type="match status" value="1"/>
</dbReference>
<dbReference type="AlphaFoldDB" id="M4NCP7"/>
<keyword evidence="5" id="KW-0804">Transcription</keyword>
<feature type="region of interest" description="Disordered" evidence="6">
    <location>
        <begin position="452"/>
        <end position="473"/>
    </location>
</feature>
<feature type="domain" description="Sigma-54 factor interaction" evidence="7">
    <location>
        <begin position="143"/>
        <end position="368"/>
    </location>
</feature>
<dbReference type="PANTHER" id="PTHR32071:SF120">
    <property type="entry name" value="TRANSCRIPTIONAL REGULATOR-RELATED"/>
    <property type="match status" value="1"/>
</dbReference>
<gene>
    <name evidence="8" type="ORF">R2APBS1_0381</name>
</gene>
<dbReference type="Gene3D" id="3.40.50.300">
    <property type="entry name" value="P-loop containing nucleotide triphosphate hydrolases"/>
    <property type="match status" value="1"/>
</dbReference>
<dbReference type="Gene3D" id="1.10.10.60">
    <property type="entry name" value="Homeodomain-like"/>
    <property type="match status" value="1"/>
</dbReference>
<name>M4NCP7_9GAMM</name>
<accession>M4NCP7</accession>
<dbReference type="KEGG" id="rhd:R2APBS1_0381"/>
<evidence type="ECO:0000259" key="7">
    <source>
        <dbReference type="PROSITE" id="PS50045"/>
    </source>
</evidence>
<evidence type="ECO:0000256" key="3">
    <source>
        <dbReference type="ARBA" id="ARBA00023015"/>
    </source>
</evidence>
<dbReference type="GO" id="GO:0006355">
    <property type="term" value="P:regulation of DNA-templated transcription"/>
    <property type="evidence" value="ECO:0007669"/>
    <property type="project" value="InterPro"/>
</dbReference>
<sequence length="473" mass="51117">MNDRQMPRRCVVWFGSPTDGECAALVEEGWLVRIGDAQLQEGVGTRRDDIVVALADLRCGGAQTVQAMDRLMADYPWLPWLALVPRDPAADAPGAERILRASTAFLTVPFDCGCLLDVLARIADGQAQPAEGTDVPGIPGAHSAAMRVIATSLCKYAPVDLPVLITGETGSGKEVAARALHGLSARRERPFVAINCGALPSNLVQSELFGHERGAFTGAIARRIGHFEAAAGGIVFLDEVGDLPPDAQTSLLRLLQEGTLVRVGSTQPIRLDVRVLAATHVDLEAAVAQGRFREDLYYRLNVLRLRMPALRERGGDVEWLAQHFLDAFCARHPCRAHAFGRDARRAMRAFAWPGNVRELLNRVQRAAVVAEGSLIGAADLDLEVAPAAFGAHGSLDLTRVSAEREAVLNCLRESGYNISECARRLDVSRVTVYRLCRKLGLELEHLRKLASPHGGRPAAGMQRRGPPAAAQNV</sequence>
<keyword evidence="4 8" id="KW-0238">DNA-binding</keyword>
<dbReference type="FunFam" id="3.40.50.300:FF:000006">
    <property type="entry name" value="DNA-binding transcriptional regulator NtrC"/>
    <property type="match status" value="1"/>
</dbReference>
<dbReference type="InterPro" id="IPR009057">
    <property type="entry name" value="Homeodomain-like_sf"/>
</dbReference>